<feature type="region of interest" description="Disordered" evidence="12">
    <location>
        <begin position="1753"/>
        <end position="1803"/>
    </location>
</feature>
<evidence type="ECO:0000256" key="1">
    <source>
        <dbReference type="ARBA" id="ARBA00004544"/>
    </source>
</evidence>
<dbReference type="SMART" id="SM00248">
    <property type="entry name" value="ANK"/>
    <property type="match status" value="3"/>
</dbReference>
<dbReference type="InterPro" id="IPR019131">
    <property type="entry name" value="Cortactin-binding_p2_N"/>
</dbReference>
<feature type="region of interest" description="Disordered" evidence="12">
    <location>
        <begin position="1"/>
        <end position="21"/>
    </location>
</feature>
<feature type="region of interest" description="Disordered" evidence="12">
    <location>
        <begin position="1020"/>
        <end position="1047"/>
    </location>
</feature>
<protein>
    <recommendedName>
        <fullName evidence="3">Cortactin-binding protein 2</fullName>
    </recommendedName>
</protein>
<name>A0AAV2QP12_MEGNR</name>
<dbReference type="Proteomes" id="UP001497623">
    <property type="component" value="Unassembled WGS sequence"/>
</dbReference>
<feature type="region of interest" description="Disordered" evidence="12">
    <location>
        <begin position="1366"/>
        <end position="1394"/>
    </location>
</feature>
<evidence type="ECO:0000256" key="11">
    <source>
        <dbReference type="SAM" id="Coils"/>
    </source>
</evidence>
<evidence type="ECO:0000256" key="2">
    <source>
        <dbReference type="ARBA" id="ARBA00004552"/>
    </source>
</evidence>
<dbReference type="GO" id="GO:0043197">
    <property type="term" value="C:dendritic spine"/>
    <property type="evidence" value="ECO:0007669"/>
    <property type="project" value="UniProtKB-SubCell"/>
</dbReference>
<feature type="compositionally biased region" description="Low complexity" evidence="12">
    <location>
        <begin position="950"/>
        <end position="961"/>
    </location>
</feature>
<evidence type="ECO:0000256" key="10">
    <source>
        <dbReference type="PROSITE-ProRule" id="PRU00023"/>
    </source>
</evidence>
<keyword evidence="4" id="KW-0488">Methylation</keyword>
<feature type="compositionally biased region" description="Polar residues" evidence="12">
    <location>
        <begin position="677"/>
        <end position="693"/>
    </location>
</feature>
<dbReference type="GO" id="GO:0005938">
    <property type="term" value="C:cell cortex"/>
    <property type="evidence" value="ECO:0007669"/>
    <property type="project" value="UniProtKB-SubCell"/>
</dbReference>
<feature type="non-terminal residue" evidence="14">
    <location>
        <position position="1822"/>
    </location>
</feature>
<feature type="compositionally biased region" description="Acidic residues" evidence="12">
    <location>
        <begin position="1104"/>
        <end position="1114"/>
    </location>
</feature>
<feature type="coiled-coil region" evidence="11">
    <location>
        <begin position="299"/>
        <end position="368"/>
    </location>
</feature>
<sequence length="1822" mass="193855">MAASIPRPEIPHQEQRSDPSVEFSVGVVAGSGPPPVVGMAGSATAAVAPGSPQKALQQQQQGQSYEPMDKAASQTVKLNPKMELSRTDLLKLLSYMEAELQSRDVVIATLKTERVKNQLQYGRMGLNDPFLAIQRDSIGGTVVKGGGVTEAELRQVEETQLAQLEHLIAQQRKAHQRMRHVLREAEKRHSRVVAELEDERRKHEHDTAQGDDVTYALEKDRTRLKQELDSERMGKKKTEKEVRKVQETLEEERSKQKQIILMLVEERKRLAIQYMEERKRSEDLAQILSEEKGRIDSMAEGLEEESKKSLQMEAELEKQLADFDTERQQMRGQLSKKEERISELDSLVEKLQRELDHHKKQLQEAHNVAMFQQTLSVSPPRIGIAQTTPRAAPPQLPAKPATLQQPQPRMQGALTPPKVAPRIRASSPGLDEATGIPLGMSQHHSSLSSASLGSSHPSGASTLGPHSTIASLGGLAGGVVTAVPPQHSSAATLGPPQLSGGTMIVGQQQQQQHSATLSSVVAGTAAHMVPPGVAAAAAMSSVTKAVQLTATVNSVPVAGPTTGIARGVQPGVGMRPVMYSVSTSEVTRTVTTASKSYSVSENEGVWSGGSSEMDNSSIAAVSGAGGTVERSVVRVSGPSDVQRGQAQVVQVTPRVNVSASPGTKVITTTHGGKVTFHVTTNAGPTTQIAQPTPSSNGQHQQLQNQQIQQQQQQQQPQQQQQHQQHQQPHQSLGSSSSSTQKKPPPPARANQPGGPPPPPVPLNKPLTAPPIPPNKPVVPPKKDLVNRVGSTGTGVALDSGTPISVEVKPQKVGSQTVKFGITISKTGVATGVQSPSGGGGGGSQVVGLGPSVGGGGGSEAAPALVEGGGGVGGVAAGRRDMGGAQVGVCGGGAVATSTTTNARVSPVLHENTCVDSLNPELEHFHQLLISMAGSSNVAVPSSHDSSHNLNTSKESSPASSSPSPPPPPTSESLSLSSSNPVPITPPPTSPLLPPLSPNKDTCLASESNLLKFSFPSSDDVGCSRFPRQPTPPAPPVPCSSPPLSPTYSCELQQHDAVNNNNNSNNSSSSSLVSAECSNLTSDSLATASGIHKFNSTTTGPQVEASEEASEDMEPPDSPLDVSTPLTVDGMTALHLAAQGNNWQSIPVLIRCGAQVCAEDEEGRTPAFLALLYACTPAAASLLSFPQSLEHTTKGGENYLHAAIKSGDGECLLVLLQHILATTESSNLLHRLVAQADHSDITPLHLAMVSSDVHLLSWLCNSGLDLAVQVSRNPQLLYQASPDARNMLSNKERGKCSTKIANTTNMINDRPLKGVDIGASGAHKRAEFSHKQKRTVRVTPATLWGALEETLTSLALHHWDSLSRHVGGLSQNSSSSSNKSGRSGSSRGERRSLDQLQDTEVNSHGFLGLTKQAIKNFSIGQHKWTRGEYGLVSGPYDLLVNNSHQDICIHLHSLEAAAYTLLVPLSILRNYCRLIDQSSCVVVYGPVDSGKRSLVRCLASLKCGDNGTISTIDLEGVGGVESVGVVHQAVECGGIVVLEHMAREAWPALWESISAAQADNTTASSVLVTMDSWRRPSGQLEGGVLWVQLRHDREPLSQALTRCLTRHLTSLHGGVLPSPSSHTHRCLQWLTTSWARLNQTLMALGFSSALHGPHLFTQTLLKANNPRDMLRCVSEVWNCVIADEIRSEVLGVWRRSSVGMEVAEVDLTESRITSMALYVVIQRSLAPNIPLPPNQGQAFLASLDGGRGRSAFRGMKPPLPPHPRPKDLLLDLNKGAPENAEPHKDSNTQQLHPSIKRVTSPTSPEWDEANLTKILGLSPCGYA</sequence>
<keyword evidence="5" id="KW-0770">Synapse</keyword>
<feature type="compositionally biased region" description="Basic and acidic residues" evidence="12">
    <location>
        <begin position="9"/>
        <end position="19"/>
    </location>
</feature>
<feature type="compositionally biased region" description="Low complexity" evidence="12">
    <location>
        <begin position="970"/>
        <end position="981"/>
    </location>
</feature>
<evidence type="ECO:0000256" key="3">
    <source>
        <dbReference type="ARBA" id="ARBA00017042"/>
    </source>
</evidence>
<evidence type="ECO:0000313" key="15">
    <source>
        <dbReference type="Proteomes" id="UP001497623"/>
    </source>
</evidence>
<dbReference type="SUPFAM" id="SSF48403">
    <property type="entry name" value="Ankyrin repeat"/>
    <property type="match status" value="1"/>
</dbReference>
<feature type="region of interest" description="Disordered" evidence="12">
    <location>
        <begin position="675"/>
        <end position="793"/>
    </location>
</feature>
<dbReference type="InterPro" id="IPR036770">
    <property type="entry name" value="Ankyrin_rpt-contain_sf"/>
</dbReference>
<dbReference type="PROSITE" id="PS50297">
    <property type="entry name" value="ANK_REP_REGION"/>
    <property type="match status" value="1"/>
</dbReference>
<reference evidence="14 15" key="1">
    <citation type="submission" date="2024-05" db="EMBL/GenBank/DDBJ databases">
        <authorList>
            <person name="Wallberg A."/>
        </authorList>
    </citation>
    <scope>NUCLEOTIDE SEQUENCE [LARGE SCALE GENOMIC DNA]</scope>
</reference>
<feature type="region of interest" description="Disordered" evidence="12">
    <location>
        <begin position="1091"/>
        <end position="1125"/>
    </location>
</feature>
<feature type="compositionally biased region" description="Pro residues" evidence="12">
    <location>
        <begin position="742"/>
        <end position="779"/>
    </location>
</feature>
<evidence type="ECO:0000256" key="12">
    <source>
        <dbReference type="SAM" id="MobiDB-lite"/>
    </source>
</evidence>
<evidence type="ECO:0000256" key="5">
    <source>
        <dbReference type="ARBA" id="ARBA00023018"/>
    </source>
</evidence>
<feature type="repeat" description="ANK" evidence="10">
    <location>
        <begin position="1128"/>
        <end position="1160"/>
    </location>
</feature>
<dbReference type="InterPro" id="IPR002110">
    <property type="entry name" value="Ankyrin_rpt"/>
</dbReference>
<evidence type="ECO:0000256" key="7">
    <source>
        <dbReference type="ARBA" id="ARBA00023273"/>
    </source>
</evidence>
<dbReference type="EMBL" id="CAXKWB010008631">
    <property type="protein sequence ID" value="CAL4091737.1"/>
    <property type="molecule type" value="Genomic_DNA"/>
</dbReference>
<feature type="compositionally biased region" description="Polar residues" evidence="12">
    <location>
        <begin position="936"/>
        <end position="949"/>
    </location>
</feature>
<keyword evidence="7" id="KW-0966">Cell projection</keyword>
<evidence type="ECO:0000259" key="13">
    <source>
        <dbReference type="Pfam" id="PF09727"/>
    </source>
</evidence>
<keyword evidence="15" id="KW-1185">Reference proteome</keyword>
<dbReference type="PANTHER" id="PTHR23166">
    <property type="entry name" value="FILAMIN/GPBP-INTERACTING PROTEIN"/>
    <property type="match status" value="1"/>
</dbReference>
<keyword evidence="6 11" id="KW-0175">Coiled coil</keyword>
<feature type="compositionally biased region" description="Pro residues" evidence="12">
    <location>
        <begin position="1028"/>
        <end position="1044"/>
    </location>
</feature>
<feature type="compositionally biased region" description="Low complexity" evidence="12">
    <location>
        <begin position="1366"/>
        <end position="1385"/>
    </location>
</feature>
<dbReference type="Pfam" id="PF09727">
    <property type="entry name" value="CortBP2"/>
    <property type="match status" value="1"/>
</dbReference>
<comment type="subunit">
    <text evidence="9">Interacts with CTTN/cortactin SH3 domain. Interacts with STRN, STRN4/zinedin and MOB4/phocein; this interactions mediate the association with the STRIPAK core complex and may regulate dendritic spine distribution of the STRIPAK complex in hippocampal neurons. Activation of glutamate receptors weakens the interaction with STRN and STRN4.</text>
</comment>
<feature type="compositionally biased region" description="Low complexity" evidence="12">
    <location>
        <begin position="694"/>
        <end position="741"/>
    </location>
</feature>
<gene>
    <name evidence="14" type="ORF">MNOR_LOCUS14416</name>
</gene>
<dbReference type="InterPro" id="IPR050719">
    <property type="entry name" value="Cortactin-Actin_Reg"/>
</dbReference>
<evidence type="ECO:0000313" key="14">
    <source>
        <dbReference type="EMBL" id="CAL4091737.1"/>
    </source>
</evidence>
<dbReference type="PANTHER" id="PTHR23166:SF5">
    <property type="entry name" value="CTTNBP2 N-TERMINAL-LIKE PROTEIN"/>
    <property type="match status" value="1"/>
</dbReference>
<feature type="compositionally biased region" description="Low complexity" evidence="12">
    <location>
        <begin position="438"/>
        <end position="461"/>
    </location>
</feature>
<feature type="coiled-coil region" evidence="11">
    <location>
        <begin position="154"/>
        <end position="255"/>
    </location>
</feature>
<evidence type="ECO:0000256" key="6">
    <source>
        <dbReference type="ARBA" id="ARBA00023054"/>
    </source>
</evidence>
<feature type="region of interest" description="Disordered" evidence="12">
    <location>
        <begin position="936"/>
        <end position="999"/>
    </location>
</feature>
<dbReference type="PROSITE" id="PS50088">
    <property type="entry name" value="ANK_REPEAT"/>
    <property type="match status" value="1"/>
</dbReference>
<organism evidence="14 15">
    <name type="scientific">Meganyctiphanes norvegica</name>
    <name type="common">Northern krill</name>
    <name type="synonym">Thysanopoda norvegica</name>
    <dbReference type="NCBI Taxonomy" id="48144"/>
    <lineage>
        <taxon>Eukaryota</taxon>
        <taxon>Metazoa</taxon>
        <taxon>Ecdysozoa</taxon>
        <taxon>Arthropoda</taxon>
        <taxon>Crustacea</taxon>
        <taxon>Multicrustacea</taxon>
        <taxon>Malacostraca</taxon>
        <taxon>Eumalacostraca</taxon>
        <taxon>Eucarida</taxon>
        <taxon>Euphausiacea</taxon>
        <taxon>Euphausiidae</taxon>
        <taxon>Meganyctiphanes</taxon>
    </lineage>
</organism>
<feature type="compositionally biased region" description="Polar residues" evidence="12">
    <location>
        <begin position="1786"/>
        <end position="1802"/>
    </location>
</feature>
<feature type="region of interest" description="Disordered" evidence="12">
    <location>
        <begin position="40"/>
        <end position="73"/>
    </location>
</feature>
<comment type="subcellular location">
    <subcellularLocation>
        <location evidence="2">Cell projection</location>
        <location evidence="2">Dendritic spine</location>
    </subcellularLocation>
    <subcellularLocation>
        <location evidence="1">Cytoplasm</location>
        <location evidence="1">Cell cortex</location>
    </subcellularLocation>
</comment>
<dbReference type="Gene3D" id="1.25.40.20">
    <property type="entry name" value="Ankyrin repeat-containing domain"/>
    <property type="match status" value="1"/>
</dbReference>
<feature type="compositionally biased region" description="Pro residues" evidence="12">
    <location>
        <begin position="982"/>
        <end position="996"/>
    </location>
</feature>
<evidence type="ECO:0000256" key="4">
    <source>
        <dbReference type="ARBA" id="ARBA00022481"/>
    </source>
</evidence>
<accession>A0AAV2QP12</accession>
<evidence type="ECO:0000256" key="9">
    <source>
        <dbReference type="ARBA" id="ARBA00044767"/>
    </source>
</evidence>
<feature type="domain" description="Cortactin-binding protein-2 N-terminal" evidence="13">
    <location>
        <begin position="83"/>
        <end position="269"/>
    </location>
</feature>
<keyword evidence="10" id="KW-0040">ANK repeat</keyword>
<dbReference type="Pfam" id="PF00023">
    <property type="entry name" value="Ank"/>
    <property type="match status" value="1"/>
</dbReference>
<comment type="function">
    <text evidence="8">Regulates the dendritic spine distribution of CTTN/cortactin in hippocampal neurons, and thus controls dendritic spinogenesis and dendritic spine maintenance. Associates with the striatin-interacting phosphatase and kinase (STRIPAK) core complex to regulate dendritic spine distribution of the STRIPAK complex in hippocampal neurons.</text>
</comment>
<evidence type="ECO:0000256" key="8">
    <source>
        <dbReference type="ARBA" id="ARBA00044742"/>
    </source>
</evidence>
<comment type="caution">
    <text evidence="14">The sequence shown here is derived from an EMBL/GenBank/DDBJ whole genome shotgun (WGS) entry which is preliminary data.</text>
</comment>
<feature type="region of interest" description="Disordered" evidence="12">
    <location>
        <begin position="386"/>
        <end position="466"/>
    </location>
</feature>
<proteinExistence type="predicted"/>